<keyword evidence="1" id="KW-0472">Membrane</keyword>
<proteinExistence type="predicted"/>
<dbReference type="RefSeq" id="WP_121223710.1">
    <property type="nucleotide sequence ID" value="NZ_JBIUBA010000001.1"/>
</dbReference>
<evidence type="ECO:0000313" key="2">
    <source>
        <dbReference type="EMBL" id="RKT71377.1"/>
    </source>
</evidence>
<evidence type="ECO:0000256" key="1">
    <source>
        <dbReference type="SAM" id="Phobius"/>
    </source>
</evidence>
<keyword evidence="3" id="KW-1185">Reference proteome</keyword>
<evidence type="ECO:0000313" key="3">
    <source>
        <dbReference type="Proteomes" id="UP000272729"/>
    </source>
</evidence>
<dbReference type="Proteomes" id="UP000272729">
    <property type="component" value="Unassembled WGS sequence"/>
</dbReference>
<feature type="transmembrane region" description="Helical" evidence="1">
    <location>
        <begin position="187"/>
        <end position="209"/>
    </location>
</feature>
<protein>
    <submittedName>
        <fullName evidence="2">Uncharacterized protein</fullName>
    </submittedName>
</protein>
<feature type="transmembrane region" description="Helical" evidence="1">
    <location>
        <begin position="240"/>
        <end position="261"/>
    </location>
</feature>
<feature type="transmembrane region" description="Helical" evidence="1">
    <location>
        <begin position="466"/>
        <end position="486"/>
    </location>
</feature>
<organism evidence="2 3">
    <name type="scientific">Saccharothrix variisporea</name>
    <dbReference type="NCBI Taxonomy" id="543527"/>
    <lineage>
        <taxon>Bacteria</taxon>
        <taxon>Bacillati</taxon>
        <taxon>Actinomycetota</taxon>
        <taxon>Actinomycetes</taxon>
        <taxon>Pseudonocardiales</taxon>
        <taxon>Pseudonocardiaceae</taxon>
        <taxon>Saccharothrix</taxon>
    </lineage>
</organism>
<gene>
    <name evidence="2" type="ORF">DFJ66_4666</name>
</gene>
<dbReference type="AlphaFoldDB" id="A0A495XBK7"/>
<feature type="transmembrane region" description="Helical" evidence="1">
    <location>
        <begin position="25"/>
        <end position="46"/>
    </location>
</feature>
<dbReference type="EMBL" id="RBXR01000001">
    <property type="protein sequence ID" value="RKT71377.1"/>
    <property type="molecule type" value="Genomic_DNA"/>
</dbReference>
<feature type="transmembrane region" description="Helical" evidence="1">
    <location>
        <begin position="316"/>
        <end position="337"/>
    </location>
</feature>
<comment type="caution">
    <text evidence="2">The sequence shown here is derived from an EMBL/GenBank/DDBJ whole genome shotgun (WGS) entry which is preliminary data.</text>
</comment>
<feature type="transmembrane region" description="Helical" evidence="1">
    <location>
        <begin position="58"/>
        <end position="77"/>
    </location>
</feature>
<dbReference type="Pfam" id="PF20176">
    <property type="entry name" value="DUF6541"/>
    <property type="match status" value="1"/>
</dbReference>
<reference evidence="2 3" key="1">
    <citation type="submission" date="2018-10" db="EMBL/GenBank/DDBJ databases">
        <title>Sequencing the genomes of 1000 actinobacteria strains.</title>
        <authorList>
            <person name="Klenk H.-P."/>
        </authorList>
    </citation>
    <scope>NUCLEOTIDE SEQUENCE [LARGE SCALE GENOMIC DNA]</scope>
    <source>
        <strain evidence="2 3">DSM 43911</strain>
    </source>
</reference>
<dbReference type="OrthoDB" id="3251757at2"/>
<feature type="transmembrane region" description="Helical" evidence="1">
    <location>
        <begin position="215"/>
        <end position="235"/>
    </location>
</feature>
<name>A0A495XBK7_9PSEU</name>
<accession>A0A495XBK7</accession>
<feature type="transmembrane region" description="Helical" evidence="1">
    <location>
        <begin position="371"/>
        <end position="388"/>
    </location>
</feature>
<feature type="transmembrane region" description="Helical" evidence="1">
    <location>
        <begin position="393"/>
        <end position="414"/>
    </location>
</feature>
<sequence length="638" mass="68448">MIALVLLAFWVPGLALGLALRLRGWTLAAAAPALTFGMVALAVVVLPRVGVKWTIPTALGWAALLVALAAVATWLVHRRAPQAAEVEAERPTTREHVLVGVGVALGAGWALFTYMRGITTVQSVSQDWDAPYHGGAVRRIAEVGNLSPADLAVLANTPGKAGYFYPNTYHSLLATVFDTGWVDMAALLNYGVMAALVAWPLGIAAFGLAWRLPPLGVAVAALVSTWFGPFPYDLLWRGPLWPYVAGLALVPAALALLREVLDGRRGIGAPVALALTTAGLVGLHTSLAFVLAIYGVMLLVALLVRLERVDWRAARFPLLLTAVLAVLFAVPVVLPALSNVGGITGAEWPELFKPFPALRQALVFSAADPTPFWWTGFAALAGTVVLLLRRRLVWVVAAWAVFVLMFVSAAAKVLPFLSVLTGPFYNDAWRIAALYPLLGAVAIGELAHFLGTRVAALAGSRLNRPWAPAALPVATAVVLVAVMFAGSGGNLATNRSRLAWHLGGGDVVSQDEVAAYRWLGERVQPGEVVANDVRDGGVWMYPLYGVTPLNYTYYGLPENSDGWWLEQNLNKLDTDPKVRETVERLHVRYVLYGEGLVQRKGKRSDGMVDLDSVRHLRKVFQNPGAVVYEVLPDGTASS</sequence>
<feature type="transmembrane region" description="Helical" evidence="1">
    <location>
        <begin position="97"/>
        <end position="115"/>
    </location>
</feature>
<dbReference type="InterPro" id="IPR046671">
    <property type="entry name" value="DUF6541"/>
</dbReference>
<keyword evidence="1" id="KW-0812">Transmembrane</keyword>
<feature type="transmembrane region" description="Helical" evidence="1">
    <location>
        <begin position="434"/>
        <end position="454"/>
    </location>
</feature>
<feature type="transmembrane region" description="Helical" evidence="1">
    <location>
        <begin position="281"/>
        <end position="304"/>
    </location>
</feature>
<keyword evidence="1" id="KW-1133">Transmembrane helix</keyword>